<dbReference type="GO" id="GO:0051131">
    <property type="term" value="P:chaperone-mediated protein complex assembly"/>
    <property type="evidence" value="ECO:0007669"/>
    <property type="project" value="TreeGrafter"/>
</dbReference>
<gene>
    <name evidence="2" type="ORF">F2Q70_00042729</name>
</gene>
<accession>A0A8S9KD80</accession>
<dbReference type="InterPro" id="IPR027065">
    <property type="entry name" value="Lon_Prtase"/>
</dbReference>
<dbReference type="GO" id="GO:0007005">
    <property type="term" value="P:mitochondrion organization"/>
    <property type="evidence" value="ECO:0007669"/>
    <property type="project" value="TreeGrafter"/>
</dbReference>
<evidence type="ECO:0000313" key="2">
    <source>
        <dbReference type="EMBL" id="KAF2593100.1"/>
    </source>
</evidence>
<sequence length="201" mass="23351">VGKDPLTVKTHHLKDKPYEKDDEVIIKATYFEDNIGESNYRKLAEFLLKKRRKLTDSRAGIFEAIDFNYQKLADFGAGISDANKHKIQEESTAETDEDKKESTSKTDEDKKESGSAKKTKISDTFRKRIEPITEKIPKHVLKVMEEELAKLDRKEADYGSTSDIYSYLDWLTTLPWGKCRISHMKRTMRSSSRQHTLRLFL</sequence>
<dbReference type="EMBL" id="QGKY02000164">
    <property type="protein sequence ID" value="KAF2593100.1"/>
    <property type="molecule type" value="Genomic_DNA"/>
</dbReference>
<dbReference type="AlphaFoldDB" id="A0A8S9KD80"/>
<feature type="region of interest" description="Disordered" evidence="1">
    <location>
        <begin position="86"/>
        <end position="120"/>
    </location>
</feature>
<name>A0A8S9KD80_BRACR</name>
<evidence type="ECO:0000256" key="1">
    <source>
        <dbReference type="SAM" id="MobiDB-lite"/>
    </source>
</evidence>
<dbReference type="GO" id="GO:0003697">
    <property type="term" value="F:single-stranded DNA binding"/>
    <property type="evidence" value="ECO:0007669"/>
    <property type="project" value="TreeGrafter"/>
</dbReference>
<feature type="non-terminal residue" evidence="2">
    <location>
        <position position="1"/>
    </location>
</feature>
<dbReference type="GO" id="GO:0004252">
    <property type="term" value="F:serine-type endopeptidase activity"/>
    <property type="evidence" value="ECO:0007669"/>
    <property type="project" value="InterPro"/>
</dbReference>
<dbReference type="PANTHER" id="PTHR43718:SF12">
    <property type="entry name" value="LON PROTEASE HOMOLOG"/>
    <property type="match status" value="1"/>
</dbReference>
<reference evidence="2" key="1">
    <citation type="submission" date="2019-12" db="EMBL/GenBank/DDBJ databases">
        <title>Genome sequencing and annotation of Brassica cretica.</title>
        <authorList>
            <person name="Studholme D.J."/>
            <person name="Sarris P.F."/>
        </authorList>
    </citation>
    <scope>NUCLEOTIDE SEQUENCE</scope>
    <source>
        <strain evidence="2">PFS-102/07</strain>
        <tissue evidence="2">Leaf</tissue>
    </source>
</reference>
<comment type="caution">
    <text evidence="2">The sequence shown here is derived from an EMBL/GenBank/DDBJ whole genome shotgun (WGS) entry which is preliminary data.</text>
</comment>
<dbReference type="GO" id="GO:0004176">
    <property type="term" value="F:ATP-dependent peptidase activity"/>
    <property type="evidence" value="ECO:0007669"/>
    <property type="project" value="InterPro"/>
</dbReference>
<organism evidence="2">
    <name type="scientific">Brassica cretica</name>
    <name type="common">Mustard</name>
    <dbReference type="NCBI Taxonomy" id="69181"/>
    <lineage>
        <taxon>Eukaryota</taxon>
        <taxon>Viridiplantae</taxon>
        <taxon>Streptophyta</taxon>
        <taxon>Embryophyta</taxon>
        <taxon>Tracheophyta</taxon>
        <taxon>Spermatophyta</taxon>
        <taxon>Magnoliopsida</taxon>
        <taxon>eudicotyledons</taxon>
        <taxon>Gunneridae</taxon>
        <taxon>Pentapetalae</taxon>
        <taxon>rosids</taxon>
        <taxon>malvids</taxon>
        <taxon>Brassicales</taxon>
        <taxon>Brassicaceae</taxon>
        <taxon>Brassiceae</taxon>
        <taxon>Brassica</taxon>
    </lineage>
</organism>
<dbReference type="GO" id="GO:0006515">
    <property type="term" value="P:protein quality control for misfolded or incompletely synthesized proteins"/>
    <property type="evidence" value="ECO:0007669"/>
    <property type="project" value="TreeGrafter"/>
</dbReference>
<dbReference type="Gene3D" id="1.20.5.5270">
    <property type="match status" value="1"/>
</dbReference>
<dbReference type="PANTHER" id="PTHR43718">
    <property type="entry name" value="LON PROTEASE"/>
    <property type="match status" value="1"/>
</dbReference>
<dbReference type="GO" id="GO:0005524">
    <property type="term" value="F:ATP binding"/>
    <property type="evidence" value="ECO:0007669"/>
    <property type="project" value="InterPro"/>
</dbReference>
<feature type="compositionally biased region" description="Basic and acidic residues" evidence="1">
    <location>
        <begin position="97"/>
        <end position="120"/>
    </location>
</feature>
<proteinExistence type="predicted"/>
<dbReference type="GO" id="GO:0005759">
    <property type="term" value="C:mitochondrial matrix"/>
    <property type="evidence" value="ECO:0007669"/>
    <property type="project" value="TreeGrafter"/>
</dbReference>
<protein>
    <submittedName>
        <fullName evidence="2">Uncharacterized protein</fullName>
    </submittedName>
</protein>